<dbReference type="RefSeq" id="WP_237378362.1">
    <property type="nucleotide sequence ID" value="NZ_CP071793.1"/>
</dbReference>
<reference evidence="1" key="1">
    <citation type="submission" date="2021-03" db="EMBL/GenBank/DDBJ databases">
        <title>Acanthopleuribacteraceae sp. M133.</title>
        <authorList>
            <person name="Wang G."/>
        </authorList>
    </citation>
    <scope>NUCLEOTIDE SEQUENCE</scope>
    <source>
        <strain evidence="1">M133</strain>
    </source>
</reference>
<protein>
    <recommendedName>
        <fullName evidence="3">Ig-like domain-containing protein</fullName>
    </recommendedName>
</protein>
<dbReference type="AlphaFoldDB" id="A0A8A4TIN3"/>
<accession>A0A8A4TIN3</accession>
<proteinExistence type="predicted"/>
<sequence>MVPAFAQPFELVVEPRSVVQGDQPMTLTAQAADSRELVSIQWMDSFTGEVLGDEATITLQPDFEMTTLLLVEAQDANDNLGQGIAVIEVENPNGPGLTLFVDPPYVLQGDEPMTFKAVVMPEDAEVSYEWVRDDTGAVVGNEAEVTLQPEFTECTTVTVTVSDGEGITLSSSAFIDIEGHNDMLEVMVEPPFVVQGDEPIVFEAVAQSDAAIESYKWVREDTGDVVGETARIELQPDFRFPTGISVEVKDAEGRTGYGFGFVEVMPPTDFIDVHIDPPMVVQGEEDMVFTAVVNHEKPIASYEWRRDDTGDVIGDGEQVTLAPEFERPTGISLLVRDEDGVEGMAFSTIFLEDPGGFIDVWIDPPFVVQSDETIRFTAVVNDRDEEELTYTWTNDLTGDVLGDEETLELDPNFTEPTPISLQVENESGDRGFAIAFIELEGNPNGNAPVFIDPPVQLQGEETMRFAAVTAPAIEVVSYTWEDLTNREVLGDGATLELAPEFEFDTIIGLTVVTSDDQTYTAEALILVDPEFPGELPVFVDPPVVLQGVDALSLTAVVFEETEIAEYRWINELTDETVGTERVLSFDEPLAETTPFRVEVRAEDGRSGESFALVLVYEGGHDPNGDGHNDMDDLLTQLPQWSIQAADVLDLLTIRTR</sequence>
<gene>
    <name evidence="1" type="ORF">J3U87_24280</name>
</gene>
<organism evidence="1 2">
    <name type="scientific">Sulfidibacter corallicola</name>
    <dbReference type="NCBI Taxonomy" id="2818388"/>
    <lineage>
        <taxon>Bacteria</taxon>
        <taxon>Pseudomonadati</taxon>
        <taxon>Acidobacteriota</taxon>
        <taxon>Holophagae</taxon>
        <taxon>Acanthopleuribacterales</taxon>
        <taxon>Acanthopleuribacteraceae</taxon>
        <taxon>Sulfidibacter</taxon>
    </lineage>
</organism>
<dbReference type="KEGG" id="scor:J3U87_24280"/>
<name>A0A8A4TIN3_SULCO</name>
<dbReference type="Proteomes" id="UP000663929">
    <property type="component" value="Chromosome"/>
</dbReference>
<evidence type="ECO:0000313" key="1">
    <source>
        <dbReference type="EMBL" id="QTD48711.1"/>
    </source>
</evidence>
<keyword evidence="2" id="KW-1185">Reference proteome</keyword>
<evidence type="ECO:0008006" key="3">
    <source>
        <dbReference type="Google" id="ProtNLM"/>
    </source>
</evidence>
<dbReference type="EMBL" id="CP071793">
    <property type="protein sequence ID" value="QTD48711.1"/>
    <property type="molecule type" value="Genomic_DNA"/>
</dbReference>
<evidence type="ECO:0000313" key="2">
    <source>
        <dbReference type="Proteomes" id="UP000663929"/>
    </source>
</evidence>